<accession>A0ABR3F9H2</accession>
<protein>
    <submittedName>
        <fullName evidence="2">Uncharacterized protein</fullName>
    </submittedName>
</protein>
<evidence type="ECO:0000313" key="2">
    <source>
        <dbReference type="EMBL" id="KAL0571915.1"/>
    </source>
</evidence>
<reference evidence="2 3" key="1">
    <citation type="submission" date="2024-02" db="EMBL/GenBank/DDBJ databases">
        <title>A draft genome for the cacao thread blight pathogen Marasmius crinis-equi.</title>
        <authorList>
            <person name="Cohen S.P."/>
            <person name="Baruah I.K."/>
            <person name="Amoako-Attah I."/>
            <person name="Bukari Y."/>
            <person name="Meinhardt L.W."/>
            <person name="Bailey B.A."/>
        </authorList>
    </citation>
    <scope>NUCLEOTIDE SEQUENCE [LARGE SCALE GENOMIC DNA]</scope>
    <source>
        <strain evidence="2 3">GH-76</strain>
    </source>
</reference>
<evidence type="ECO:0000313" key="3">
    <source>
        <dbReference type="Proteomes" id="UP001465976"/>
    </source>
</evidence>
<keyword evidence="3" id="KW-1185">Reference proteome</keyword>
<feature type="compositionally biased region" description="Polar residues" evidence="1">
    <location>
        <begin position="1"/>
        <end position="19"/>
    </location>
</feature>
<comment type="caution">
    <text evidence="2">The sequence shown here is derived from an EMBL/GenBank/DDBJ whole genome shotgun (WGS) entry which is preliminary data.</text>
</comment>
<proteinExistence type="predicted"/>
<feature type="region of interest" description="Disordered" evidence="1">
    <location>
        <begin position="1"/>
        <end position="40"/>
    </location>
</feature>
<dbReference type="EMBL" id="JBAHYK010000698">
    <property type="protein sequence ID" value="KAL0571915.1"/>
    <property type="molecule type" value="Genomic_DNA"/>
</dbReference>
<name>A0ABR3F9H2_9AGAR</name>
<feature type="compositionally biased region" description="Basic and acidic residues" evidence="1">
    <location>
        <begin position="72"/>
        <end position="83"/>
    </location>
</feature>
<gene>
    <name evidence="2" type="ORF">V5O48_010046</name>
</gene>
<feature type="region of interest" description="Disordered" evidence="1">
    <location>
        <begin position="60"/>
        <end position="132"/>
    </location>
</feature>
<organism evidence="2 3">
    <name type="scientific">Marasmius crinis-equi</name>
    <dbReference type="NCBI Taxonomy" id="585013"/>
    <lineage>
        <taxon>Eukaryota</taxon>
        <taxon>Fungi</taxon>
        <taxon>Dikarya</taxon>
        <taxon>Basidiomycota</taxon>
        <taxon>Agaricomycotina</taxon>
        <taxon>Agaricomycetes</taxon>
        <taxon>Agaricomycetidae</taxon>
        <taxon>Agaricales</taxon>
        <taxon>Marasmiineae</taxon>
        <taxon>Marasmiaceae</taxon>
        <taxon>Marasmius</taxon>
    </lineage>
</organism>
<sequence length="167" mass="19025">MKPSTLSLPTRDVISNQRSRTPTTRPRQFPSDSDTRKTLSRALDNDLESWRKLSLKTGAVLSPPPFLHRQARFHDDPRHDSAQEVKSLTTRTVAYGRPHISRPLPLVKKGTGKETEKEKGKEKGKERGKRKVMEDEIDAKAFRESVLKLNDYDRKKCGGASRQFENG</sequence>
<evidence type="ECO:0000256" key="1">
    <source>
        <dbReference type="SAM" id="MobiDB-lite"/>
    </source>
</evidence>
<dbReference type="Proteomes" id="UP001465976">
    <property type="component" value="Unassembled WGS sequence"/>
</dbReference>
<feature type="compositionally biased region" description="Basic and acidic residues" evidence="1">
    <location>
        <begin position="111"/>
        <end position="132"/>
    </location>
</feature>